<evidence type="ECO:0000259" key="1">
    <source>
        <dbReference type="PROSITE" id="PS50056"/>
    </source>
</evidence>
<dbReference type="Proteomes" id="UP000321638">
    <property type="component" value="Unassembled WGS sequence"/>
</dbReference>
<dbReference type="PROSITE" id="PS50056">
    <property type="entry name" value="TYR_PHOSPHATASE_2"/>
    <property type="match status" value="1"/>
</dbReference>
<dbReference type="OrthoDB" id="437665at2"/>
<protein>
    <submittedName>
        <fullName evidence="2">Protein-tyrosine-phosphatase</fullName>
    </submittedName>
</protein>
<reference evidence="2 3" key="1">
    <citation type="submission" date="2019-06" db="EMBL/GenBank/DDBJ databases">
        <title>New taxonomy in bacterial strain CC-CFT640, isolated from vineyard.</title>
        <authorList>
            <person name="Lin S.-Y."/>
            <person name="Tsai C.-F."/>
            <person name="Young C.-C."/>
        </authorList>
    </citation>
    <scope>NUCLEOTIDE SEQUENCE [LARGE SCALE GENOMIC DNA]</scope>
    <source>
        <strain evidence="2 3">CC-CFT640</strain>
    </source>
</reference>
<dbReference type="InterPro" id="IPR000387">
    <property type="entry name" value="Tyr_Pase_dom"/>
</dbReference>
<dbReference type="EMBL" id="VDUZ01000093">
    <property type="protein sequence ID" value="TXL69235.1"/>
    <property type="molecule type" value="Genomic_DNA"/>
</dbReference>
<dbReference type="SUPFAM" id="SSF52799">
    <property type="entry name" value="(Phosphotyrosine protein) phosphatases II"/>
    <property type="match status" value="1"/>
</dbReference>
<dbReference type="AlphaFoldDB" id="A0A5C8P643"/>
<name>A0A5C8P643_9HYPH</name>
<comment type="caution">
    <text evidence="2">The sequence shown here is derived from an EMBL/GenBank/DDBJ whole genome shotgun (WGS) entry which is preliminary data.</text>
</comment>
<proteinExistence type="predicted"/>
<dbReference type="RefSeq" id="WP_147852588.1">
    <property type="nucleotide sequence ID" value="NZ_VDUZ01000093.1"/>
</dbReference>
<dbReference type="InterPro" id="IPR029021">
    <property type="entry name" value="Prot-tyrosine_phosphatase-like"/>
</dbReference>
<accession>A0A5C8P643</accession>
<sequence>MSDSTALTTFKVTICGLSELPGLCNGDVTHLLSLLDMHHPSPEAFGGLNGVDHELLRFDDVVAEFPGFTACTNADVERILAFGTRLRAAGASARHVIVHCHAGISRSTASAAVLMAQFNPGRETEAFLSLLQMRPHAWPNTRIVEMADQILDRKGALLDGLAAYRRALLENKPQLRQIIINIGRGHELP</sequence>
<gene>
    <name evidence="2" type="ORF">FHP25_39840</name>
</gene>
<feature type="domain" description="Tyrosine specific protein phosphatases" evidence="1">
    <location>
        <begin position="77"/>
        <end position="135"/>
    </location>
</feature>
<evidence type="ECO:0000313" key="2">
    <source>
        <dbReference type="EMBL" id="TXL69235.1"/>
    </source>
</evidence>
<dbReference type="Gene3D" id="3.90.190.10">
    <property type="entry name" value="Protein tyrosine phosphatase superfamily"/>
    <property type="match status" value="1"/>
</dbReference>
<evidence type="ECO:0000313" key="3">
    <source>
        <dbReference type="Proteomes" id="UP000321638"/>
    </source>
</evidence>
<dbReference type="PROSITE" id="PS00383">
    <property type="entry name" value="TYR_PHOSPHATASE_1"/>
    <property type="match status" value="1"/>
</dbReference>
<keyword evidence="3" id="KW-1185">Reference proteome</keyword>
<dbReference type="InterPro" id="IPR016130">
    <property type="entry name" value="Tyr_Pase_AS"/>
</dbReference>
<organism evidence="2 3">
    <name type="scientific">Vineibacter terrae</name>
    <dbReference type="NCBI Taxonomy" id="2586908"/>
    <lineage>
        <taxon>Bacteria</taxon>
        <taxon>Pseudomonadati</taxon>
        <taxon>Pseudomonadota</taxon>
        <taxon>Alphaproteobacteria</taxon>
        <taxon>Hyphomicrobiales</taxon>
        <taxon>Vineibacter</taxon>
    </lineage>
</organism>